<dbReference type="InterPro" id="IPR027417">
    <property type="entry name" value="P-loop_NTPase"/>
</dbReference>
<evidence type="ECO:0008006" key="3">
    <source>
        <dbReference type="Google" id="ProtNLM"/>
    </source>
</evidence>
<accession>A0A2V2YSK1</accession>
<reference evidence="1 2" key="1">
    <citation type="submission" date="2018-05" db="EMBL/GenBank/DDBJ databases">
        <title>Genomic Encyclopedia of Type Strains, Phase III (KMG-III): the genomes of soil and plant-associated and newly described type strains.</title>
        <authorList>
            <person name="Whitman W."/>
        </authorList>
    </citation>
    <scope>NUCLEOTIDE SEQUENCE [LARGE SCALE GENOMIC DNA]</scope>
    <source>
        <strain evidence="1 2">CECT 5696</strain>
    </source>
</reference>
<dbReference type="RefSeq" id="WP_110044694.1">
    <property type="nucleotide sequence ID" value="NZ_CP054613.1"/>
</dbReference>
<keyword evidence="2" id="KW-1185">Reference proteome</keyword>
<organism evidence="1 2">
    <name type="scientific">Paenibacillus cellulosilyticus</name>
    <dbReference type="NCBI Taxonomy" id="375489"/>
    <lineage>
        <taxon>Bacteria</taxon>
        <taxon>Bacillati</taxon>
        <taxon>Bacillota</taxon>
        <taxon>Bacilli</taxon>
        <taxon>Bacillales</taxon>
        <taxon>Paenibacillaceae</taxon>
        <taxon>Paenibacillus</taxon>
    </lineage>
</organism>
<gene>
    <name evidence="1" type="ORF">DFQ01_11092</name>
</gene>
<dbReference type="EMBL" id="QGTQ01000010">
    <property type="protein sequence ID" value="PWW01202.1"/>
    <property type="molecule type" value="Genomic_DNA"/>
</dbReference>
<protein>
    <recommendedName>
        <fullName evidence="3">MinD-like ATPase involved in chromosome partitioning or flagellar assembly</fullName>
    </recommendedName>
</protein>
<proteinExistence type="predicted"/>
<evidence type="ECO:0000313" key="2">
    <source>
        <dbReference type="Proteomes" id="UP000246635"/>
    </source>
</evidence>
<dbReference type="SUPFAM" id="SSF52540">
    <property type="entry name" value="P-loop containing nucleoside triphosphate hydrolases"/>
    <property type="match status" value="1"/>
</dbReference>
<dbReference type="OrthoDB" id="2560085at2"/>
<name>A0A2V2YSK1_9BACL</name>
<dbReference type="AlphaFoldDB" id="A0A2V2YSK1"/>
<evidence type="ECO:0000313" key="1">
    <source>
        <dbReference type="EMBL" id="PWW01202.1"/>
    </source>
</evidence>
<comment type="caution">
    <text evidence="1">The sequence shown here is derived from an EMBL/GenBank/DDBJ whole genome shotgun (WGS) entry which is preliminary data.</text>
</comment>
<sequence>MKWMLVELNTNQLPPPNLTLIQVDNIHEAERSLLVLRPDVIVTHERAGNELLDIVMAMGIQSRVIIVSDQYNAHIVRSWSARGADMVWQSARWEQALLETAMPHTEQVPDMLLTASEKYNRAATGPLIIAVAGAYPGAGVTHAAITIAKYLTRRYKKVALWEANHRPCFELIEYIRTGQRSHRHRFDLEGITYFKASADMEWLESVMDDFEAIVMDVGTLEGSQSSWFFRSQVPLLIGSASEWRQHELVQLCRRFTVRQDRWRIGLPLATEAGKDEIEDLLQGRSVHALPYHPDPFQSQSDTNQTIDEMIGHVMYDSKEKHRRKFLFWGMSE</sequence>
<dbReference type="Proteomes" id="UP000246635">
    <property type="component" value="Unassembled WGS sequence"/>
</dbReference>